<dbReference type="AlphaFoldDB" id="A0A2R3QVB9"/>
<dbReference type="EMBL" id="CP027657">
    <property type="protein sequence ID" value="AVO55751.1"/>
    <property type="molecule type" value="Genomic_DNA"/>
</dbReference>
<protein>
    <submittedName>
        <fullName evidence="1">Uncharacterized protein</fullName>
    </submittedName>
</protein>
<accession>A0A2R3QVB9</accession>
<reference evidence="1 2" key="1">
    <citation type="submission" date="2018-03" db="EMBL/GenBank/DDBJ databases">
        <title>Complete genome sequence and methylome analysis of Pseudomonas mendocina NEB 698.</title>
        <authorList>
            <person name="Morgan R.D."/>
        </authorList>
    </citation>
    <scope>NUCLEOTIDE SEQUENCE [LARGE SCALE GENOMIC DNA]</scope>
    <source>
        <strain evidence="1 2">NEB698</strain>
    </source>
</reference>
<sequence>MLAIAPLSIASFILSSNWADQKVREQLVSASFHIQAKTCGVENIKGAKIAYLEYGKALIAIPDKEKSYIFDRVLCTQTWATADKLNTTYGAPVVSQP</sequence>
<organism evidence="1 2">
    <name type="scientific">Ectopseudomonas mendocina</name>
    <name type="common">Pseudomonas mendocina</name>
    <dbReference type="NCBI Taxonomy" id="300"/>
    <lineage>
        <taxon>Bacteria</taxon>
        <taxon>Pseudomonadati</taxon>
        <taxon>Pseudomonadota</taxon>
        <taxon>Gammaproteobacteria</taxon>
        <taxon>Pseudomonadales</taxon>
        <taxon>Pseudomonadaceae</taxon>
        <taxon>Ectopseudomonas</taxon>
    </lineage>
</organism>
<gene>
    <name evidence="1" type="ORF">C7A17_24360</name>
</gene>
<dbReference type="Proteomes" id="UP000238327">
    <property type="component" value="Chromosome"/>
</dbReference>
<evidence type="ECO:0000313" key="1">
    <source>
        <dbReference type="EMBL" id="AVO55751.1"/>
    </source>
</evidence>
<evidence type="ECO:0000313" key="2">
    <source>
        <dbReference type="Proteomes" id="UP000238327"/>
    </source>
</evidence>
<proteinExistence type="predicted"/>
<name>A0A2R3QVB9_ECTME</name>